<accession>R0HG06</accession>
<dbReference type="SUPFAM" id="SSF47323">
    <property type="entry name" value="Anticodon-binding domain of a subclass of class I aminoacyl-tRNA synthetases"/>
    <property type="match status" value="1"/>
</dbReference>
<dbReference type="EMBL" id="KB870808">
    <property type="protein sequence ID" value="EOA28599.1"/>
    <property type="molecule type" value="Genomic_DNA"/>
</dbReference>
<keyword evidence="1" id="KW-0547">Nucleotide-binding</keyword>
<dbReference type="SUPFAM" id="SSF52374">
    <property type="entry name" value="Nucleotidylyl transferase"/>
    <property type="match status" value="1"/>
</dbReference>
<dbReference type="GO" id="GO:0006420">
    <property type="term" value="P:arginyl-tRNA aminoacylation"/>
    <property type="evidence" value="ECO:0007669"/>
    <property type="project" value="InterPro"/>
</dbReference>
<dbReference type="GO" id="GO:0004814">
    <property type="term" value="F:arginine-tRNA ligase activity"/>
    <property type="evidence" value="ECO:0007669"/>
    <property type="project" value="InterPro"/>
</dbReference>
<feature type="domain" description="Arginyl-tRNA synthetase catalytic core" evidence="2">
    <location>
        <begin position="44"/>
        <end position="163"/>
    </location>
</feature>
<dbReference type="Gene3D" id="3.40.50.620">
    <property type="entry name" value="HUPs"/>
    <property type="match status" value="1"/>
</dbReference>
<organism evidence="3 4">
    <name type="scientific">Capsella rubella</name>
    <dbReference type="NCBI Taxonomy" id="81985"/>
    <lineage>
        <taxon>Eukaryota</taxon>
        <taxon>Viridiplantae</taxon>
        <taxon>Streptophyta</taxon>
        <taxon>Embryophyta</taxon>
        <taxon>Tracheophyta</taxon>
        <taxon>Spermatophyta</taxon>
        <taxon>Magnoliopsida</taxon>
        <taxon>eudicotyledons</taxon>
        <taxon>Gunneridae</taxon>
        <taxon>Pentapetalae</taxon>
        <taxon>rosids</taxon>
        <taxon>malvids</taxon>
        <taxon>Brassicales</taxon>
        <taxon>Brassicaceae</taxon>
        <taxon>Camelineae</taxon>
        <taxon>Capsella</taxon>
    </lineage>
</organism>
<comment type="similarity">
    <text evidence="1">Belongs to the class-I aminoacyl-tRNA synthetase family.</text>
</comment>
<gene>
    <name evidence="3" type="ORF">CARUB_v10024819mg</name>
</gene>
<keyword evidence="1" id="KW-0067">ATP-binding</keyword>
<proteinExistence type="inferred from homology"/>
<dbReference type="Gene3D" id="1.10.730.10">
    <property type="entry name" value="Isoleucyl-tRNA Synthetase, Domain 1"/>
    <property type="match status" value="1"/>
</dbReference>
<dbReference type="PANTHER" id="PTHR11956">
    <property type="entry name" value="ARGINYL-TRNA SYNTHETASE"/>
    <property type="match status" value="1"/>
</dbReference>
<dbReference type="AlphaFoldDB" id="R0HG06"/>
<sequence>GDQNGAELVTWWRSRLLAPLLQVPHGGALASSSSSSLLESVWPRYRLNEEKAEWIIYVTDAGQQEHFDRFFKKMMETSPRVSHVKFGVVKGEDGKWFRNRDREIVHLADLLDEAKTRSKTALIERAKDKEWTPEELDQTAEAIGYGAYADMKKNISTDYRFSYDEMLSDTGNTAVYLLYAHARICSIIQKSGKDIWDIMPPNGVRVAMEIQAEAVEREPRF</sequence>
<dbReference type="InterPro" id="IPR001278">
    <property type="entry name" value="Arg-tRNA-ligase"/>
</dbReference>
<dbReference type="eggNOG" id="KOG4426">
    <property type="taxonomic scope" value="Eukaryota"/>
</dbReference>
<dbReference type="STRING" id="81985.R0HG06"/>
<protein>
    <recommendedName>
        <fullName evidence="2">Arginyl-tRNA synthetase catalytic core domain-containing protein</fullName>
    </recommendedName>
</protein>
<dbReference type="InterPro" id="IPR014729">
    <property type="entry name" value="Rossmann-like_a/b/a_fold"/>
</dbReference>
<evidence type="ECO:0000313" key="3">
    <source>
        <dbReference type="EMBL" id="EOA28599.1"/>
    </source>
</evidence>
<keyword evidence="1" id="KW-0648">Protein biosynthesis</keyword>
<evidence type="ECO:0000259" key="2">
    <source>
        <dbReference type="Pfam" id="PF00750"/>
    </source>
</evidence>
<dbReference type="Pfam" id="PF00750">
    <property type="entry name" value="tRNA-synt_1d"/>
    <property type="match status" value="1"/>
</dbReference>
<keyword evidence="1" id="KW-0436">Ligase</keyword>
<feature type="non-terminal residue" evidence="3">
    <location>
        <position position="1"/>
    </location>
</feature>
<name>R0HG06_9BRAS</name>
<dbReference type="PANTHER" id="PTHR11956:SF5">
    <property type="entry name" value="ARGININE--TRNA LIGASE, CYTOPLASMIC"/>
    <property type="match status" value="1"/>
</dbReference>
<keyword evidence="4" id="KW-1185">Reference proteome</keyword>
<dbReference type="Proteomes" id="UP000029121">
    <property type="component" value="Unassembled WGS sequence"/>
</dbReference>
<dbReference type="GO" id="GO:0005524">
    <property type="term" value="F:ATP binding"/>
    <property type="evidence" value="ECO:0007669"/>
    <property type="project" value="UniProtKB-KW"/>
</dbReference>
<dbReference type="InterPro" id="IPR009080">
    <property type="entry name" value="tRNAsynth_Ia_anticodon-bd"/>
</dbReference>
<reference evidence="4" key="1">
    <citation type="journal article" date="2013" name="Nat. Genet.">
        <title>The Capsella rubella genome and the genomic consequences of rapid mating system evolution.</title>
        <authorList>
            <person name="Slotte T."/>
            <person name="Hazzouri K.M."/>
            <person name="Agren J.A."/>
            <person name="Koenig D."/>
            <person name="Maumus F."/>
            <person name="Guo Y.L."/>
            <person name="Steige K."/>
            <person name="Platts A.E."/>
            <person name="Escobar J.S."/>
            <person name="Newman L.K."/>
            <person name="Wang W."/>
            <person name="Mandakova T."/>
            <person name="Vello E."/>
            <person name="Smith L.M."/>
            <person name="Henz S.R."/>
            <person name="Steffen J."/>
            <person name="Takuno S."/>
            <person name="Brandvain Y."/>
            <person name="Coop G."/>
            <person name="Andolfatto P."/>
            <person name="Hu T.T."/>
            <person name="Blanchette M."/>
            <person name="Clark R.M."/>
            <person name="Quesneville H."/>
            <person name="Nordborg M."/>
            <person name="Gaut B.S."/>
            <person name="Lysak M.A."/>
            <person name="Jenkins J."/>
            <person name="Grimwood J."/>
            <person name="Chapman J."/>
            <person name="Prochnik S."/>
            <person name="Shu S."/>
            <person name="Rokhsar D."/>
            <person name="Schmutz J."/>
            <person name="Weigel D."/>
            <person name="Wright S.I."/>
        </authorList>
    </citation>
    <scope>NUCLEOTIDE SEQUENCE [LARGE SCALE GENOMIC DNA]</scope>
    <source>
        <strain evidence="4">cv. Monte Gargano</strain>
    </source>
</reference>
<keyword evidence="1" id="KW-0030">Aminoacyl-tRNA synthetase</keyword>
<evidence type="ECO:0000313" key="4">
    <source>
        <dbReference type="Proteomes" id="UP000029121"/>
    </source>
</evidence>
<evidence type="ECO:0000256" key="1">
    <source>
        <dbReference type="RuleBase" id="RU363038"/>
    </source>
</evidence>
<dbReference type="InterPro" id="IPR035684">
    <property type="entry name" value="ArgRS_core"/>
</dbReference>